<reference evidence="1" key="1">
    <citation type="submission" date="2019-08" db="EMBL/GenBank/DDBJ databases">
        <authorList>
            <person name="Kucharzyk K."/>
            <person name="Murdoch R.W."/>
            <person name="Higgins S."/>
            <person name="Loffler F."/>
        </authorList>
    </citation>
    <scope>NUCLEOTIDE SEQUENCE</scope>
</reference>
<accession>A0A645IWZ7</accession>
<dbReference type="AlphaFoldDB" id="A0A645IWZ7"/>
<gene>
    <name evidence="1" type="ORF">SDC9_203351</name>
</gene>
<organism evidence="1">
    <name type="scientific">bioreactor metagenome</name>
    <dbReference type="NCBI Taxonomy" id="1076179"/>
    <lineage>
        <taxon>unclassified sequences</taxon>
        <taxon>metagenomes</taxon>
        <taxon>ecological metagenomes</taxon>
    </lineage>
</organism>
<proteinExistence type="predicted"/>
<comment type="caution">
    <text evidence="1">The sequence shown here is derived from an EMBL/GenBank/DDBJ whole genome shotgun (WGS) entry which is preliminary data.</text>
</comment>
<dbReference type="EMBL" id="VSSQ01125168">
    <property type="protein sequence ID" value="MPN55667.1"/>
    <property type="molecule type" value="Genomic_DNA"/>
</dbReference>
<protein>
    <submittedName>
        <fullName evidence="1">Uncharacterized protein</fullName>
    </submittedName>
</protein>
<evidence type="ECO:0000313" key="1">
    <source>
        <dbReference type="EMBL" id="MPN55667.1"/>
    </source>
</evidence>
<sequence>MIEFNDILRMNRCLCGNDRHVFFDCENLRNPIGTGHAFGIHDKHPADGQHGICDNRKIVGKGNDFTGFAESVIDSISPGHNDQHQTDIHHQVHQWIDRGHLNCRLTFFKEQVLINLSVTFLFMTGFR</sequence>
<name>A0A645IWZ7_9ZZZZ</name>